<evidence type="ECO:0000256" key="4">
    <source>
        <dbReference type="ARBA" id="ARBA00022833"/>
    </source>
</evidence>
<keyword evidence="4" id="KW-0862">Zinc</keyword>
<evidence type="ECO:0000259" key="11">
    <source>
        <dbReference type="PROSITE" id="PS51030"/>
    </source>
</evidence>
<evidence type="ECO:0000259" key="12">
    <source>
        <dbReference type="PROSITE" id="PS51843"/>
    </source>
</evidence>
<evidence type="ECO:0000256" key="10">
    <source>
        <dbReference type="SAM" id="MobiDB-lite"/>
    </source>
</evidence>
<sequence>MTLSRGPCDLDNMSLFQDLKLKRRKVDSRCSSDGESAADTSTSSPDPGPPSPRMAEAGCSTPPHPPPMFDGGGSPSPSACHPTVIRSTQPYPVIKFEGVPPSIKAENTNVIKHDSAHYSSVKLEGNLPESLQPYRPRNIAPPQSSSHSHSSLSPGPWPPQACINGVKPELIGGHFPPQQIEPKPGMRGQNQWRGAPAVIMGESGGVRTMFWTLPPPNTSNEPSPSASHTPTPPTPDPNTCTEESAARLLLNLGGELRRPRGPPLNMELLWAGDVSQHQQLQALNLSVPGSIAGGSPVPGASTLGLTRPELRAYAPEAERDEDEQPMICMICEDKATGLHYGIITCEGCKGFFKRTVQNRRVYTCVADGGCEITKAQRNRCQYCRFKKCIEQGMVLQAVREDRMPGGRNSGAVYNLYKVKYKKHKKANKTATTTSRASPPEKPKEPLPPLPPHLVNGTILKTALTNPSEVVHLRARLESAVSSSRDRAVPLERAMHMIRALMDCDAMEDIATVRHLPDLLHDTSEIGDKLCKIGDSIVHKMVAWTKKLPFIMEIPMEIHSKLLMEKWHEISVLTTAAYQAIHGKHSQAPPSSDHEQDFIQEVNANLRTLQSCLTSLMGRPITLEQLRLDVGLVVEKMTQITCVFRRIQLRMEEYVCLKIQAAANLLLESKMFYVPFVLNSAEIR</sequence>
<dbReference type="Gene3D" id="3.30.50.10">
    <property type="entry name" value="Erythroid Transcription Factor GATA-1, subunit A"/>
    <property type="match status" value="1"/>
</dbReference>
<feature type="non-terminal residue" evidence="13">
    <location>
        <position position="683"/>
    </location>
</feature>
<keyword evidence="14" id="KW-1185">Reference proteome</keyword>
<dbReference type="InterPro" id="IPR035500">
    <property type="entry name" value="NHR-like_dom_sf"/>
</dbReference>
<organism evidence="13 14">
    <name type="scientific">Operophtera brumata</name>
    <name type="common">Winter moth</name>
    <name type="synonym">Phalaena brumata</name>
    <dbReference type="NCBI Taxonomy" id="104452"/>
    <lineage>
        <taxon>Eukaryota</taxon>
        <taxon>Metazoa</taxon>
        <taxon>Ecdysozoa</taxon>
        <taxon>Arthropoda</taxon>
        <taxon>Hexapoda</taxon>
        <taxon>Insecta</taxon>
        <taxon>Pterygota</taxon>
        <taxon>Neoptera</taxon>
        <taxon>Endopterygota</taxon>
        <taxon>Lepidoptera</taxon>
        <taxon>Glossata</taxon>
        <taxon>Ditrysia</taxon>
        <taxon>Geometroidea</taxon>
        <taxon>Geometridae</taxon>
        <taxon>Larentiinae</taxon>
        <taxon>Operophtera</taxon>
    </lineage>
</organism>
<keyword evidence="9" id="KW-0539">Nucleus</keyword>
<keyword evidence="8 13" id="KW-0675">Receptor</keyword>
<dbReference type="STRING" id="104452.A0A0L7LJX1"/>
<dbReference type="SUPFAM" id="SSF57716">
    <property type="entry name" value="Glucocorticoid receptor-like (DNA-binding domain)"/>
    <property type="match status" value="1"/>
</dbReference>
<evidence type="ECO:0000256" key="2">
    <source>
        <dbReference type="ARBA" id="ARBA00022723"/>
    </source>
</evidence>
<dbReference type="GO" id="GO:0008270">
    <property type="term" value="F:zinc ion binding"/>
    <property type="evidence" value="ECO:0007669"/>
    <property type="project" value="UniProtKB-KW"/>
</dbReference>
<dbReference type="GO" id="GO:0035556">
    <property type="term" value="P:intracellular signal transduction"/>
    <property type="evidence" value="ECO:0007669"/>
    <property type="project" value="UniProtKB-ARBA"/>
</dbReference>
<keyword evidence="2" id="KW-0479">Metal-binding</keyword>
<evidence type="ECO:0000256" key="7">
    <source>
        <dbReference type="ARBA" id="ARBA00023163"/>
    </source>
</evidence>
<keyword evidence="5" id="KW-0805">Transcription regulation</keyword>
<dbReference type="EMBL" id="JTDY01000831">
    <property type="protein sequence ID" value="KOB75742.1"/>
    <property type="molecule type" value="Genomic_DNA"/>
</dbReference>
<dbReference type="PRINTS" id="PR00047">
    <property type="entry name" value="STROIDFINGER"/>
</dbReference>
<dbReference type="FunFam" id="3.30.50.10:FF:000006">
    <property type="entry name" value="Nuclear receptor subfamily 5 group A member"/>
    <property type="match status" value="1"/>
</dbReference>
<proteinExistence type="predicted"/>
<feature type="compositionally biased region" description="Low complexity" evidence="10">
    <location>
        <begin position="141"/>
        <end position="154"/>
    </location>
</feature>
<dbReference type="PANTHER" id="PTHR48092">
    <property type="entry name" value="KNIRPS-RELATED PROTEIN-RELATED"/>
    <property type="match status" value="1"/>
</dbReference>
<feature type="region of interest" description="Disordered" evidence="10">
    <location>
        <begin position="128"/>
        <end position="191"/>
    </location>
</feature>
<gene>
    <name evidence="13" type="ORF">OBRU01_06995</name>
</gene>
<evidence type="ECO:0000256" key="6">
    <source>
        <dbReference type="ARBA" id="ARBA00023125"/>
    </source>
</evidence>
<evidence type="ECO:0000256" key="1">
    <source>
        <dbReference type="ARBA" id="ARBA00004123"/>
    </source>
</evidence>
<feature type="region of interest" description="Disordered" evidence="10">
    <location>
        <begin position="211"/>
        <end position="241"/>
    </location>
</feature>
<dbReference type="Gene3D" id="1.10.565.10">
    <property type="entry name" value="Retinoid X Receptor"/>
    <property type="match status" value="1"/>
</dbReference>
<accession>A0A0L7LJX1</accession>
<dbReference type="GO" id="GO:0043565">
    <property type="term" value="F:sequence-specific DNA binding"/>
    <property type="evidence" value="ECO:0007669"/>
    <property type="project" value="InterPro"/>
</dbReference>
<feature type="compositionally biased region" description="Low complexity" evidence="10">
    <location>
        <begin position="218"/>
        <end position="229"/>
    </location>
</feature>
<dbReference type="InterPro" id="IPR001628">
    <property type="entry name" value="Znf_hrmn_rcpt"/>
</dbReference>
<dbReference type="Pfam" id="PF00105">
    <property type="entry name" value="zf-C4"/>
    <property type="match status" value="1"/>
</dbReference>
<feature type="region of interest" description="Disordered" evidence="10">
    <location>
        <begin position="424"/>
        <end position="451"/>
    </location>
</feature>
<keyword evidence="3" id="KW-0863">Zinc-finger</keyword>
<dbReference type="InterPro" id="IPR013088">
    <property type="entry name" value="Znf_NHR/GATA"/>
</dbReference>
<comment type="subcellular location">
    <subcellularLocation>
        <location evidence="1">Nucleus</location>
    </subcellularLocation>
</comment>
<dbReference type="PROSITE" id="PS51843">
    <property type="entry name" value="NR_LBD"/>
    <property type="match status" value="1"/>
</dbReference>
<name>A0A0L7LJX1_OPEBR</name>
<dbReference type="Proteomes" id="UP000037510">
    <property type="component" value="Unassembled WGS sequence"/>
</dbReference>
<evidence type="ECO:0000256" key="5">
    <source>
        <dbReference type="ARBA" id="ARBA00023015"/>
    </source>
</evidence>
<feature type="domain" description="Nuclear receptor" evidence="11">
    <location>
        <begin position="325"/>
        <end position="400"/>
    </location>
</feature>
<dbReference type="GO" id="GO:0000981">
    <property type="term" value="F:DNA-binding transcription factor activity, RNA polymerase II-specific"/>
    <property type="evidence" value="ECO:0007669"/>
    <property type="project" value="UniProtKB-ARBA"/>
</dbReference>
<reference evidence="13 14" key="1">
    <citation type="journal article" date="2015" name="Genome Biol. Evol.">
        <title>The genome of winter moth (Operophtera brumata) provides a genomic perspective on sexual dimorphism and phenology.</title>
        <authorList>
            <person name="Derks M.F."/>
            <person name="Smit S."/>
            <person name="Salis L."/>
            <person name="Schijlen E."/>
            <person name="Bossers A."/>
            <person name="Mateman C."/>
            <person name="Pijl A.S."/>
            <person name="de Ridder D."/>
            <person name="Groenen M.A."/>
            <person name="Visser M.E."/>
            <person name="Megens H.J."/>
        </authorList>
    </citation>
    <scope>NUCLEOTIDE SEQUENCE [LARGE SCALE GENOMIC DNA]</scope>
    <source>
        <strain evidence="13">WM2013NL</strain>
        <tissue evidence="13">Head and thorax</tissue>
    </source>
</reference>
<dbReference type="CDD" id="cd07168">
    <property type="entry name" value="NR_DBD_DHR4_like"/>
    <property type="match status" value="1"/>
</dbReference>
<evidence type="ECO:0000313" key="13">
    <source>
        <dbReference type="EMBL" id="KOB75742.1"/>
    </source>
</evidence>
<feature type="region of interest" description="Disordered" evidence="10">
    <location>
        <begin position="1"/>
        <end position="84"/>
    </location>
</feature>
<keyword evidence="6" id="KW-0238">DNA-binding</keyword>
<dbReference type="PROSITE" id="PS51030">
    <property type="entry name" value="NUCLEAR_REC_DBD_2"/>
    <property type="match status" value="1"/>
</dbReference>
<dbReference type="SUPFAM" id="SSF48508">
    <property type="entry name" value="Nuclear receptor ligand-binding domain"/>
    <property type="match status" value="1"/>
</dbReference>
<comment type="caution">
    <text evidence="13">The sequence shown here is derived from an EMBL/GenBank/DDBJ whole genome shotgun (WGS) entry which is preliminary data.</text>
</comment>
<evidence type="ECO:0000256" key="8">
    <source>
        <dbReference type="ARBA" id="ARBA00023170"/>
    </source>
</evidence>
<keyword evidence="7" id="KW-0804">Transcription</keyword>
<dbReference type="InterPro" id="IPR000536">
    <property type="entry name" value="Nucl_hrmn_rcpt_lig-bd"/>
</dbReference>
<evidence type="ECO:0000313" key="14">
    <source>
        <dbReference type="Proteomes" id="UP000037510"/>
    </source>
</evidence>
<dbReference type="GO" id="GO:0005634">
    <property type="term" value="C:nucleus"/>
    <property type="evidence" value="ECO:0007669"/>
    <property type="project" value="UniProtKB-SubCell"/>
</dbReference>
<dbReference type="PROSITE" id="PS00031">
    <property type="entry name" value="NUCLEAR_REC_DBD_1"/>
    <property type="match status" value="1"/>
</dbReference>
<dbReference type="SMART" id="SM00399">
    <property type="entry name" value="ZnF_C4"/>
    <property type="match status" value="1"/>
</dbReference>
<dbReference type="InterPro" id="IPR050200">
    <property type="entry name" value="Nuclear_hormone_rcpt_NR3"/>
</dbReference>
<evidence type="ECO:0000256" key="3">
    <source>
        <dbReference type="ARBA" id="ARBA00022771"/>
    </source>
</evidence>
<evidence type="ECO:0000256" key="9">
    <source>
        <dbReference type="ARBA" id="ARBA00023242"/>
    </source>
</evidence>
<dbReference type="Pfam" id="PF00104">
    <property type="entry name" value="Hormone_recep"/>
    <property type="match status" value="1"/>
</dbReference>
<dbReference type="AlphaFoldDB" id="A0A0L7LJX1"/>
<feature type="domain" description="NR LBD" evidence="12">
    <location>
        <begin position="492"/>
        <end position="683"/>
    </location>
</feature>
<protein>
    <submittedName>
        <fullName evidence="13">Hormone receptor 4</fullName>
    </submittedName>
</protein>